<dbReference type="PROSITE" id="PS51833">
    <property type="entry name" value="HDOD"/>
    <property type="match status" value="1"/>
</dbReference>
<proteinExistence type="predicted"/>
<evidence type="ECO:0000313" key="3">
    <source>
        <dbReference type="Proteomes" id="UP000239326"/>
    </source>
</evidence>
<dbReference type="InterPro" id="IPR013976">
    <property type="entry name" value="HDOD"/>
</dbReference>
<dbReference type="InterPro" id="IPR052340">
    <property type="entry name" value="RNase_Y/CdgJ"/>
</dbReference>
<dbReference type="AlphaFoldDB" id="A0A2S0N0X5"/>
<dbReference type="RefSeq" id="WP_106446550.1">
    <property type="nucleotide sequence ID" value="NZ_CP027669.1"/>
</dbReference>
<dbReference type="PANTHER" id="PTHR33525">
    <property type="match status" value="1"/>
</dbReference>
<dbReference type="Gene3D" id="1.10.3210.10">
    <property type="entry name" value="Hypothetical protein af1432"/>
    <property type="match status" value="1"/>
</dbReference>
<protein>
    <submittedName>
        <fullName evidence="2">Histidine kinase</fullName>
    </submittedName>
</protein>
<name>A0A2S0N0X5_9BURK</name>
<feature type="domain" description="HDOD" evidence="1">
    <location>
        <begin position="208"/>
        <end position="398"/>
    </location>
</feature>
<accession>A0A2S0N0X5</accession>
<evidence type="ECO:0000259" key="1">
    <source>
        <dbReference type="PROSITE" id="PS51833"/>
    </source>
</evidence>
<dbReference type="PANTHER" id="PTHR33525:SF4">
    <property type="entry name" value="CYCLIC DI-GMP PHOSPHODIESTERASE CDGJ"/>
    <property type="match status" value="1"/>
</dbReference>
<keyword evidence="3" id="KW-1185">Reference proteome</keyword>
<sequence>MVQSVLGSLVLAYRPLWGRARTLAGIELKVQSDALAPVDTPHLLRTLIELWTASSPPLLLAPQNRQLLCDMLEHAPRGTPWISVPGEWLDDSAIHERVTAAHKRGLRLVWRGELSRLPEPGIAACFENSLLSLGAEDAAAALQAQSGARAAAKNEKHAPTASPVIDGQMYENLPSRALLAHCLDEHKALAIAGWPVDDILYSLRHQPAAPSHHIILRLMKAIDADQSLETFEDILSEDPVLAYRFMVYTNSAALGLRTGVDSLRRGFVMMGYGSLKRWLSDQLPHASIEPDMEPVRAGAVLRARLTDHLLEAGIQNELRREVYLCGLFHGLGDLLGEPLGNALHRIPLSERIYDAAVLHTGPYAPALEMALALEGDDCAAIRELSETYEMGLEDVNRALLRVLSSLEVVRGS</sequence>
<dbReference type="KEGG" id="simp:C6571_09965"/>
<dbReference type="OrthoDB" id="9804751at2"/>
<dbReference type="SUPFAM" id="SSF109604">
    <property type="entry name" value="HD-domain/PDEase-like"/>
    <property type="match status" value="1"/>
</dbReference>
<keyword evidence="2" id="KW-0808">Transferase</keyword>
<dbReference type="EMBL" id="CP027669">
    <property type="protein sequence ID" value="AVO41573.1"/>
    <property type="molecule type" value="Genomic_DNA"/>
</dbReference>
<dbReference type="GO" id="GO:0016301">
    <property type="term" value="F:kinase activity"/>
    <property type="evidence" value="ECO:0007669"/>
    <property type="project" value="UniProtKB-KW"/>
</dbReference>
<organism evidence="2 3">
    <name type="scientific">Simplicispira suum</name>
    <dbReference type="NCBI Taxonomy" id="2109915"/>
    <lineage>
        <taxon>Bacteria</taxon>
        <taxon>Pseudomonadati</taxon>
        <taxon>Pseudomonadota</taxon>
        <taxon>Betaproteobacteria</taxon>
        <taxon>Burkholderiales</taxon>
        <taxon>Comamonadaceae</taxon>
        <taxon>Simplicispira</taxon>
    </lineage>
</organism>
<reference evidence="2 3" key="1">
    <citation type="submission" date="2018-03" db="EMBL/GenBank/DDBJ databases">
        <title>Genome sequencing of Simplicispira sp.</title>
        <authorList>
            <person name="Kim S.-J."/>
            <person name="Heo J."/>
            <person name="Kwon S.-W."/>
        </authorList>
    </citation>
    <scope>NUCLEOTIDE SEQUENCE [LARGE SCALE GENOMIC DNA]</scope>
    <source>
        <strain evidence="2 3">SC1-8</strain>
    </source>
</reference>
<keyword evidence="2" id="KW-0418">Kinase</keyword>
<gene>
    <name evidence="2" type="ORF">C6571_09965</name>
</gene>
<dbReference type="Pfam" id="PF08668">
    <property type="entry name" value="HDOD"/>
    <property type="match status" value="1"/>
</dbReference>
<dbReference type="Proteomes" id="UP000239326">
    <property type="component" value="Chromosome"/>
</dbReference>
<evidence type="ECO:0000313" key="2">
    <source>
        <dbReference type="EMBL" id="AVO41573.1"/>
    </source>
</evidence>